<evidence type="ECO:0000259" key="13">
    <source>
        <dbReference type="PROSITE" id="PS50862"/>
    </source>
</evidence>
<dbReference type="Pfam" id="PF02824">
    <property type="entry name" value="TGS"/>
    <property type="match status" value="1"/>
</dbReference>
<evidence type="ECO:0000313" key="16">
    <source>
        <dbReference type="Proteomes" id="UP000785679"/>
    </source>
</evidence>
<comment type="catalytic activity">
    <reaction evidence="11">
        <text>tRNA(Thr) + L-threonine + ATP = L-threonyl-tRNA(Thr) + AMP + diphosphate + H(+)</text>
        <dbReference type="Rhea" id="RHEA:24624"/>
        <dbReference type="Rhea" id="RHEA-COMP:9670"/>
        <dbReference type="Rhea" id="RHEA-COMP:9704"/>
        <dbReference type="ChEBI" id="CHEBI:15378"/>
        <dbReference type="ChEBI" id="CHEBI:30616"/>
        <dbReference type="ChEBI" id="CHEBI:33019"/>
        <dbReference type="ChEBI" id="CHEBI:57926"/>
        <dbReference type="ChEBI" id="CHEBI:78442"/>
        <dbReference type="ChEBI" id="CHEBI:78534"/>
        <dbReference type="ChEBI" id="CHEBI:456215"/>
        <dbReference type="EC" id="6.1.1.3"/>
    </reaction>
</comment>
<comment type="caution">
    <text evidence="15">The sequence shown here is derived from an EMBL/GenBank/DDBJ whole genome shotgun (WGS) entry which is preliminary data.</text>
</comment>
<dbReference type="OrthoDB" id="5423599at2759"/>
<evidence type="ECO:0000256" key="1">
    <source>
        <dbReference type="ARBA" id="ARBA00004496"/>
    </source>
</evidence>
<dbReference type="EC" id="6.1.1.3" evidence="3"/>
<dbReference type="Pfam" id="PF03129">
    <property type="entry name" value="HGTP_anticodon"/>
    <property type="match status" value="1"/>
</dbReference>
<feature type="region of interest" description="Disordered" evidence="12">
    <location>
        <begin position="829"/>
        <end position="854"/>
    </location>
</feature>
<dbReference type="InterPro" id="IPR012675">
    <property type="entry name" value="Beta-grasp_dom_sf"/>
</dbReference>
<feature type="domain" description="TGS" evidence="14">
    <location>
        <begin position="71"/>
        <end position="162"/>
    </location>
</feature>
<dbReference type="InterPro" id="IPR012676">
    <property type="entry name" value="TGS-like"/>
</dbReference>
<evidence type="ECO:0000256" key="2">
    <source>
        <dbReference type="ARBA" id="ARBA00008226"/>
    </source>
</evidence>
<evidence type="ECO:0000256" key="8">
    <source>
        <dbReference type="ARBA" id="ARBA00022917"/>
    </source>
</evidence>
<dbReference type="InterPro" id="IPR006195">
    <property type="entry name" value="aa-tRNA-synth_II"/>
</dbReference>
<dbReference type="GO" id="GO:0004829">
    <property type="term" value="F:threonine-tRNA ligase activity"/>
    <property type="evidence" value="ECO:0007669"/>
    <property type="project" value="UniProtKB-EC"/>
</dbReference>
<evidence type="ECO:0000313" key="15">
    <source>
        <dbReference type="EMBL" id="TNV85193.1"/>
    </source>
</evidence>
<evidence type="ECO:0000259" key="14">
    <source>
        <dbReference type="PROSITE" id="PS51880"/>
    </source>
</evidence>
<name>A0A8J8P0U6_HALGN</name>
<feature type="region of interest" description="Disordered" evidence="12">
    <location>
        <begin position="1"/>
        <end position="39"/>
    </location>
</feature>
<evidence type="ECO:0000256" key="3">
    <source>
        <dbReference type="ARBA" id="ARBA00013163"/>
    </source>
</evidence>
<comment type="similarity">
    <text evidence="2">Belongs to the class-II aminoacyl-tRNA synthetase family.</text>
</comment>
<dbReference type="GO" id="GO:0005739">
    <property type="term" value="C:mitochondrion"/>
    <property type="evidence" value="ECO:0007669"/>
    <property type="project" value="TreeGrafter"/>
</dbReference>
<dbReference type="AlphaFoldDB" id="A0A8J8P0U6"/>
<keyword evidence="8" id="KW-0648">Protein biosynthesis</keyword>
<reference evidence="15" key="1">
    <citation type="submission" date="2019-06" db="EMBL/GenBank/DDBJ databases">
        <authorList>
            <person name="Zheng W."/>
        </authorList>
    </citation>
    <scope>NUCLEOTIDE SEQUENCE</scope>
    <source>
        <strain evidence="15">QDHG01</strain>
    </source>
</reference>
<keyword evidence="4" id="KW-0963">Cytoplasm</keyword>
<dbReference type="PRINTS" id="PR01047">
    <property type="entry name" value="TRNASYNTHTHR"/>
</dbReference>
<dbReference type="Gene3D" id="3.30.980.10">
    <property type="entry name" value="Threonyl-trna Synthetase, Chain A, domain 2"/>
    <property type="match status" value="1"/>
</dbReference>
<dbReference type="FunFam" id="3.30.980.10:FF:000005">
    <property type="entry name" value="Threonyl-tRNA synthetase, mitochondrial"/>
    <property type="match status" value="1"/>
</dbReference>
<dbReference type="Gene3D" id="3.40.50.800">
    <property type="entry name" value="Anticodon-binding domain"/>
    <property type="match status" value="1"/>
</dbReference>
<dbReference type="InterPro" id="IPR033728">
    <property type="entry name" value="ThrRS_core"/>
</dbReference>
<keyword evidence="16" id="KW-1185">Reference proteome</keyword>
<keyword evidence="7" id="KW-0067">ATP-binding</keyword>
<dbReference type="SUPFAM" id="SSF55186">
    <property type="entry name" value="ThrRS/AlaRS common domain"/>
    <property type="match status" value="1"/>
</dbReference>
<protein>
    <recommendedName>
        <fullName evidence="3">threonine--tRNA ligase</fullName>
        <ecNumber evidence="3">6.1.1.3</ecNumber>
    </recommendedName>
    <alternativeName>
        <fullName evidence="10">Threonyl-tRNA synthetase</fullName>
    </alternativeName>
</protein>
<dbReference type="PROSITE" id="PS51880">
    <property type="entry name" value="TGS"/>
    <property type="match status" value="1"/>
</dbReference>
<keyword evidence="9" id="KW-0030">Aminoacyl-tRNA synthetase</keyword>
<dbReference type="CDD" id="cd00860">
    <property type="entry name" value="ThrRS_anticodon"/>
    <property type="match status" value="1"/>
</dbReference>
<feature type="domain" description="Aminoacyl-transfer RNA synthetases class-II family profile" evidence="13">
    <location>
        <begin position="366"/>
        <end position="720"/>
    </location>
</feature>
<organism evidence="15 16">
    <name type="scientific">Halteria grandinella</name>
    <dbReference type="NCBI Taxonomy" id="5974"/>
    <lineage>
        <taxon>Eukaryota</taxon>
        <taxon>Sar</taxon>
        <taxon>Alveolata</taxon>
        <taxon>Ciliophora</taxon>
        <taxon>Intramacronucleata</taxon>
        <taxon>Spirotrichea</taxon>
        <taxon>Stichotrichia</taxon>
        <taxon>Sporadotrichida</taxon>
        <taxon>Halteriidae</taxon>
        <taxon>Halteria</taxon>
    </lineage>
</organism>
<keyword evidence="6" id="KW-0547">Nucleotide-binding</keyword>
<dbReference type="InterPro" id="IPR047246">
    <property type="entry name" value="ThrRS_anticodon"/>
</dbReference>
<dbReference type="InterPro" id="IPR002320">
    <property type="entry name" value="Thr-tRNA-ligase_IIa"/>
</dbReference>
<dbReference type="PANTHER" id="PTHR11451:SF46">
    <property type="entry name" value="THREONINE--TRNA LIGASE"/>
    <property type="match status" value="1"/>
</dbReference>
<evidence type="ECO:0000256" key="12">
    <source>
        <dbReference type="SAM" id="MobiDB-lite"/>
    </source>
</evidence>
<feature type="compositionally biased region" description="Low complexity" evidence="12">
    <location>
        <begin position="604"/>
        <end position="614"/>
    </location>
</feature>
<dbReference type="InterPro" id="IPR018163">
    <property type="entry name" value="Thr/Ala-tRNA-synth_IIc_edit"/>
</dbReference>
<dbReference type="InterPro" id="IPR045864">
    <property type="entry name" value="aa-tRNA-synth_II/BPL/LPL"/>
</dbReference>
<dbReference type="HAMAP" id="MF_00184">
    <property type="entry name" value="Thr_tRNA_synth"/>
    <property type="match status" value="1"/>
</dbReference>
<dbReference type="NCBIfam" id="TIGR00418">
    <property type="entry name" value="thrS"/>
    <property type="match status" value="1"/>
</dbReference>
<dbReference type="FunFam" id="3.10.20.30:FF:000006">
    <property type="entry name" value="Threonine--tRNA ligase, cytoplasmic"/>
    <property type="match status" value="1"/>
</dbReference>
<dbReference type="GO" id="GO:0006435">
    <property type="term" value="P:threonyl-tRNA aminoacylation"/>
    <property type="evidence" value="ECO:0007669"/>
    <property type="project" value="InterPro"/>
</dbReference>
<dbReference type="Proteomes" id="UP000785679">
    <property type="component" value="Unassembled WGS sequence"/>
</dbReference>
<dbReference type="SUPFAM" id="SSF81271">
    <property type="entry name" value="TGS-like"/>
    <property type="match status" value="1"/>
</dbReference>
<evidence type="ECO:0000256" key="7">
    <source>
        <dbReference type="ARBA" id="ARBA00022840"/>
    </source>
</evidence>
<dbReference type="SUPFAM" id="SSF55681">
    <property type="entry name" value="Class II aaRS and biotin synthetases"/>
    <property type="match status" value="1"/>
</dbReference>
<dbReference type="EMBL" id="RRYP01002049">
    <property type="protein sequence ID" value="TNV85193.1"/>
    <property type="molecule type" value="Genomic_DNA"/>
</dbReference>
<evidence type="ECO:0000256" key="9">
    <source>
        <dbReference type="ARBA" id="ARBA00023146"/>
    </source>
</evidence>
<comment type="subcellular location">
    <subcellularLocation>
        <location evidence="1">Cytoplasm</location>
    </subcellularLocation>
</comment>
<evidence type="ECO:0000256" key="11">
    <source>
        <dbReference type="ARBA" id="ARBA00049515"/>
    </source>
</evidence>
<dbReference type="InterPro" id="IPR002314">
    <property type="entry name" value="aa-tRNA-synt_IIb"/>
</dbReference>
<proteinExistence type="inferred from homology"/>
<dbReference type="Pfam" id="PF00587">
    <property type="entry name" value="tRNA-synt_2b"/>
    <property type="match status" value="1"/>
</dbReference>
<evidence type="ECO:0000256" key="4">
    <source>
        <dbReference type="ARBA" id="ARBA00022490"/>
    </source>
</evidence>
<dbReference type="CDD" id="cd00771">
    <property type="entry name" value="ThrRS_core"/>
    <property type="match status" value="1"/>
</dbReference>
<dbReference type="PROSITE" id="PS50862">
    <property type="entry name" value="AA_TRNA_LIGASE_II"/>
    <property type="match status" value="1"/>
</dbReference>
<feature type="region of interest" description="Disordered" evidence="12">
    <location>
        <begin position="599"/>
        <end position="656"/>
    </location>
</feature>
<gene>
    <name evidence="15" type="ORF">FGO68_gene14973</name>
</gene>
<evidence type="ECO:0000256" key="5">
    <source>
        <dbReference type="ARBA" id="ARBA00022598"/>
    </source>
</evidence>
<dbReference type="InterPro" id="IPR004154">
    <property type="entry name" value="Anticodon-bd"/>
</dbReference>
<dbReference type="SMART" id="SM00863">
    <property type="entry name" value="tRNA_SAD"/>
    <property type="match status" value="1"/>
</dbReference>
<dbReference type="Pfam" id="PF07973">
    <property type="entry name" value="tRNA_SAD"/>
    <property type="match status" value="1"/>
</dbReference>
<dbReference type="InterPro" id="IPR036621">
    <property type="entry name" value="Anticodon-bd_dom_sf"/>
</dbReference>
<evidence type="ECO:0000256" key="6">
    <source>
        <dbReference type="ARBA" id="ARBA00022741"/>
    </source>
</evidence>
<dbReference type="PANTHER" id="PTHR11451">
    <property type="entry name" value="THREONINE-TRNA LIGASE"/>
    <property type="match status" value="1"/>
</dbReference>
<dbReference type="SUPFAM" id="SSF52954">
    <property type="entry name" value="Class II aaRS ABD-related"/>
    <property type="match status" value="1"/>
</dbReference>
<dbReference type="GO" id="GO:0005524">
    <property type="term" value="F:ATP binding"/>
    <property type="evidence" value="ECO:0007669"/>
    <property type="project" value="UniProtKB-KW"/>
</dbReference>
<dbReference type="CDD" id="cd01667">
    <property type="entry name" value="TGS_ThrRS"/>
    <property type="match status" value="1"/>
</dbReference>
<dbReference type="InterPro" id="IPR004095">
    <property type="entry name" value="TGS"/>
</dbReference>
<dbReference type="InterPro" id="IPR012947">
    <property type="entry name" value="tRNA_SAD"/>
</dbReference>
<feature type="compositionally biased region" description="Basic and acidic residues" evidence="12">
    <location>
        <begin position="622"/>
        <end position="636"/>
    </location>
</feature>
<keyword evidence="5" id="KW-0436">Ligase</keyword>
<accession>A0A8J8P0U6</accession>
<sequence length="854" mass="97040">MESTPQQVGAGEDHSRTENQRLTQATGPRVAADENQKIGGDIKMAKNPAFIPERKAIFEELYAVQQAKYKEMPRQKIRILLPDGKEKEGTSFETTPLDIAKGISNSLAEKLVVSKVKFLNRVGTLDTGLINPDAEGAEHGEQWELYDSFRPLEGDCELKLVTFDDPEGKMVFWHSSAHILGESMEREYGVHLCHGPPTESGFFYDAYCGHHGHFSQENYKPIEEAAKKVISEKQVFQRIILSKEEALRLFAYNPFKVQLIATKIPDGGKVTAYRNGDLIDLCTGPHVPNTGRVKAFKVMKNSSAYWLGKATNDSLQRIYGVTFPSKKELDDHITFIEEAAKRDHRIIGKQQDLFAHHILSPGCGFWYPYGAKIYNKLIDLIRDEYRVRGYNEVITPNMFNLKLWKTSGHYKNYKDNIYLFKVEHQGFGMKPMNCPGHCLMFDSTVRSYRELPIRYGDFGVLHRNEITGALSGLTRVRRFQQDDAHIFAAPSQIMEEVLGVLDFLDHVYSIFGFHFELELSTRPADKLGDDAMWDQAEAALAEALNRFGKPWKENPGDGAFYGPKIDIKVFDALKRPHQCGTVQLDFQLPIRFDLKYKTDEAGHSSDQSSQVSGSSHHHHDKHQKELLNKDGHKCGCDEEGTPTTEEHKKPALRTETFPKDDLDEEEFVWTEHPLKAGFARPVIIHRAILGSVERFVAILIEHLAGKWPFFISPRQAKVVPISEKHIGYCESVMLYLHKAGFEVELDRSNAQLNKKIRNAQLEQWNYILVAGEEEAAVGMVDIRSRDNQRLGKKRIDDLVEYFKDQNPKPSRSHEKLYTKIWSPEDYPRQAVAAQAEPAVQAEAQPAAQAEGSQQ</sequence>
<evidence type="ECO:0000256" key="10">
    <source>
        <dbReference type="ARBA" id="ARBA00031900"/>
    </source>
</evidence>
<dbReference type="Gene3D" id="3.30.930.10">
    <property type="entry name" value="Bira Bifunctional Protein, Domain 2"/>
    <property type="match status" value="1"/>
</dbReference>
<dbReference type="Gene3D" id="3.10.20.30">
    <property type="match status" value="1"/>
</dbReference>